<dbReference type="InterPro" id="IPR001789">
    <property type="entry name" value="Sig_transdc_resp-reg_receiver"/>
</dbReference>
<dbReference type="InterPro" id="IPR011006">
    <property type="entry name" value="CheY-like_superfamily"/>
</dbReference>
<dbReference type="Gene3D" id="3.40.50.2300">
    <property type="match status" value="1"/>
</dbReference>
<evidence type="ECO:0000313" key="5">
    <source>
        <dbReference type="Proteomes" id="UP000191257"/>
    </source>
</evidence>
<geneLocation type="plasmid" evidence="4 5">
    <name>unnamed7</name>
</geneLocation>
<dbReference type="KEGG" id="pye:A6J80_23460"/>
<accession>A0A1V0GZV3</accession>
<evidence type="ECO:0000259" key="3">
    <source>
        <dbReference type="PROSITE" id="PS50110"/>
    </source>
</evidence>
<dbReference type="Pfam" id="PF00072">
    <property type="entry name" value="Response_reg"/>
    <property type="match status" value="1"/>
</dbReference>
<feature type="modified residue" description="4-aspartylphosphate" evidence="2">
    <location>
        <position position="59"/>
    </location>
</feature>
<keyword evidence="5" id="KW-1185">Reference proteome</keyword>
<name>A0A1V0GZV3_9RHOB</name>
<dbReference type="RefSeq" id="WP_080623436.1">
    <property type="nucleotide sequence ID" value="NZ_CAWMZI010000008.1"/>
</dbReference>
<feature type="domain" description="Response regulatory" evidence="3">
    <location>
        <begin position="8"/>
        <end position="123"/>
    </location>
</feature>
<dbReference type="InterPro" id="IPR050595">
    <property type="entry name" value="Bact_response_regulator"/>
</dbReference>
<dbReference type="GO" id="GO:0000160">
    <property type="term" value="P:phosphorelay signal transduction system"/>
    <property type="evidence" value="ECO:0007669"/>
    <property type="project" value="InterPro"/>
</dbReference>
<gene>
    <name evidence="4" type="ORF">A6J80_23460</name>
</gene>
<protein>
    <submittedName>
        <fullName evidence="4">Response regulator</fullName>
    </submittedName>
</protein>
<evidence type="ECO:0000313" key="4">
    <source>
        <dbReference type="EMBL" id="ARC39219.1"/>
    </source>
</evidence>
<dbReference type="PROSITE" id="PS50110">
    <property type="entry name" value="RESPONSE_REGULATORY"/>
    <property type="match status" value="1"/>
</dbReference>
<organism evidence="4 5">
    <name type="scientific">Paracoccus yeei</name>
    <dbReference type="NCBI Taxonomy" id="147645"/>
    <lineage>
        <taxon>Bacteria</taxon>
        <taxon>Pseudomonadati</taxon>
        <taxon>Pseudomonadota</taxon>
        <taxon>Alphaproteobacteria</taxon>
        <taxon>Rhodobacterales</taxon>
        <taxon>Paracoccaceae</taxon>
        <taxon>Paracoccus</taxon>
    </lineage>
</organism>
<dbReference type="SUPFAM" id="SSF52172">
    <property type="entry name" value="CheY-like"/>
    <property type="match status" value="1"/>
</dbReference>
<dbReference type="EMBL" id="CP020447">
    <property type="protein sequence ID" value="ARC39219.1"/>
    <property type="molecule type" value="Genomic_DNA"/>
</dbReference>
<dbReference type="Proteomes" id="UP000191257">
    <property type="component" value="Plasmid unnamed7"/>
</dbReference>
<dbReference type="PANTHER" id="PTHR44591:SF3">
    <property type="entry name" value="RESPONSE REGULATORY DOMAIN-CONTAINING PROTEIN"/>
    <property type="match status" value="1"/>
</dbReference>
<dbReference type="PANTHER" id="PTHR44591">
    <property type="entry name" value="STRESS RESPONSE REGULATOR PROTEIN 1"/>
    <property type="match status" value="1"/>
</dbReference>
<dbReference type="SMART" id="SM00448">
    <property type="entry name" value="REC"/>
    <property type="match status" value="1"/>
</dbReference>
<keyword evidence="4" id="KW-0614">Plasmid</keyword>
<keyword evidence="1 2" id="KW-0597">Phosphoprotein</keyword>
<proteinExistence type="predicted"/>
<evidence type="ECO:0000256" key="2">
    <source>
        <dbReference type="PROSITE-ProRule" id="PRU00169"/>
    </source>
</evidence>
<evidence type="ECO:0000256" key="1">
    <source>
        <dbReference type="ARBA" id="ARBA00022553"/>
    </source>
</evidence>
<reference evidence="4" key="1">
    <citation type="submission" date="2017-12" db="EMBL/GenBank/DDBJ databases">
        <title>FDA dAtabase for Regulatory Grade micrObial Sequences (FDA-ARGOS): Supporting development and validation of Infectious Disease Dx tests.</title>
        <authorList>
            <person name="Campos J."/>
            <person name="Goldberg B."/>
            <person name="Tallon L."/>
            <person name="Sadzewicz L."/>
            <person name="Sengamalay N."/>
            <person name="Ott S."/>
            <person name="Godinez A."/>
            <person name="Nagaraj S."/>
            <person name="Vyas G."/>
            <person name="Aluvathingal J."/>
            <person name="Nadendla S."/>
            <person name="Geyer C."/>
            <person name="Nandy P."/>
            <person name="Hobson J."/>
            <person name="Sichtig H."/>
        </authorList>
    </citation>
    <scope>NUCLEOTIDE SEQUENCE</scope>
    <source>
        <strain evidence="4">FDAARGOS_252</strain>
        <plasmid evidence="4">unnamed7</plasmid>
    </source>
</reference>
<sequence>MPDPFARYALVADDDPLIRMDAQAIFTEAGFRVYAAAGYEDAIEILTSWGHGIHLLFTDVQMPPGTRNGYDPARRCARDWPEIGILVASGAQPPGPEDLPKGALFIGKPFTADTVKEGLHQLFPDC</sequence>
<dbReference type="AlphaFoldDB" id="A0A1V0GZV3"/>